<keyword evidence="3" id="KW-1185">Reference proteome</keyword>
<dbReference type="InterPro" id="IPR035571">
    <property type="entry name" value="UPF0234-like_C"/>
</dbReference>
<dbReference type="NCBIfam" id="TIGR00743">
    <property type="entry name" value="DUF406 family protein"/>
    <property type="match status" value="1"/>
</dbReference>
<evidence type="ECO:0000256" key="1">
    <source>
        <dbReference type="ARBA" id="ARBA00006201"/>
    </source>
</evidence>
<gene>
    <name evidence="2" type="ORF">ACI43T_08385</name>
</gene>
<organism evidence="2 3">
    <name type="scientific">Neisseria oralis</name>
    <dbReference type="NCBI Taxonomy" id="1107316"/>
    <lineage>
        <taxon>Bacteria</taxon>
        <taxon>Pseudomonadati</taxon>
        <taxon>Pseudomonadota</taxon>
        <taxon>Betaproteobacteria</taxon>
        <taxon>Neisseriales</taxon>
        <taxon>Neisseriaceae</taxon>
        <taxon>Neisseria</taxon>
    </lineage>
</organism>
<dbReference type="Pfam" id="PF04175">
    <property type="entry name" value="DUF406"/>
    <property type="match status" value="1"/>
</dbReference>
<comment type="caution">
    <text evidence="2">The sequence shown here is derived from an EMBL/GenBank/DDBJ whole genome shotgun (WGS) entry which is preliminary data.</text>
</comment>
<dbReference type="Proteomes" id="UP001621964">
    <property type="component" value="Unassembled WGS sequence"/>
</dbReference>
<evidence type="ECO:0000313" key="3">
    <source>
        <dbReference type="Proteomes" id="UP001621964"/>
    </source>
</evidence>
<protein>
    <submittedName>
        <fullName evidence="2">YfcZ/YiiS family protein</fullName>
    </submittedName>
</protein>
<dbReference type="Gene3D" id="3.30.70.860">
    <property type="match status" value="1"/>
</dbReference>
<dbReference type="InterPro" id="IPR005272">
    <property type="entry name" value="DUF406"/>
</dbReference>
<dbReference type="PANTHER" id="PTHR38769:SF1">
    <property type="entry name" value="UPF0381 PROTEIN YFCZ-RELATED"/>
    <property type="match status" value="1"/>
</dbReference>
<evidence type="ECO:0000313" key="2">
    <source>
        <dbReference type="EMBL" id="MFK7642506.1"/>
    </source>
</evidence>
<dbReference type="PANTHER" id="PTHR38769">
    <property type="entry name" value="UPF0381 PROTEIN YFCZ-RELATED"/>
    <property type="match status" value="1"/>
</dbReference>
<name>A0ABW8Q748_9NEIS</name>
<accession>A0ABW8Q748</accession>
<sequence length="102" mass="11258">MDKSNKPFETEEKGVGLCPDCAVETGTIFDGTDRTAAVSRLFETEQAAADALAHYTAQAREVESEPCRIGSRIVPESGGFRLDAEFEFCCQAEKVIFQFKTR</sequence>
<reference evidence="2 3" key="1">
    <citation type="submission" date="2024-11" db="EMBL/GenBank/DDBJ databases">
        <authorList>
            <person name="Mikucki A.G."/>
            <person name="Kahler C.M."/>
        </authorList>
    </citation>
    <scope>NUCLEOTIDE SEQUENCE [LARGE SCALE GENOMIC DNA]</scope>
    <source>
        <strain evidence="2 3">EXNM717</strain>
    </source>
</reference>
<comment type="similarity">
    <text evidence="1">Belongs to the UPF0381 family.</text>
</comment>
<proteinExistence type="inferred from homology"/>
<dbReference type="EMBL" id="JBJGEB010000008">
    <property type="protein sequence ID" value="MFK7642506.1"/>
    <property type="molecule type" value="Genomic_DNA"/>
</dbReference>
<dbReference type="RefSeq" id="WP_009174987.1">
    <property type="nucleotide sequence ID" value="NZ_JBJGEB010000008.1"/>
</dbReference>